<keyword evidence="1" id="KW-0472">Membrane</keyword>
<evidence type="ECO:0000256" key="1">
    <source>
        <dbReference type="SAM" id="Phobius"/>
    </source>
</evidence>
<dbReference type="EMBL" id="CP102252">
    <property type="protein sequence ID" value="UWN64469.1"/>
    <property type="molecule type" value="Genomic_DNA"/>
</dbReference>
<accession>A0ABY5V5M0</accession>
<dbReference type="RefSeq" id="WP_019150913.1">
    <property type="nucleotide sequence ID" value="NZ_CP102252.1"/>
</dbReference>
<protein>
    <submittedName>
        <fullName evidence="2">Uncharacterized protein</fullName>
    </submittedName>
</protein>
<sequence>MYESYEHDAQAEILVPVCSAVISLLARFAAGIIVVAGIFLLLRQFFSVFTAFVAGLTLTNLFLVGLLLNKRRTWRCGVEGTDRMKSRK</sequence>
<feature type="transmembrane region" description="Helical" evidence="1">
    <location>
        <begin position="12"/>
        <end position="39"/>
    </location>
</feature>
<reference evidence="2" key="1">
    <citation type="journal article" date="2022" name="Cell">
        <title>Design, construction, and in vivo augmentation of a complex gut microbiome.</title>
        <authorList>
            <person name="Cheng A.G."/>
            <person name="Ho P.Y."/>
            <person name="Aranda-Diaz A."/>
            <person name="Jain S."/>
            <person name="Yu F.B."/>
            <person name="Meng X."/>
            <person name="Wang M."/>
            <person name="Iakiviak M."/>
            <person name="Nagashima K."/>
            <person name="Zhao A."/>
            <person name="Murugkar P."/>
            <person name="Patil A."/>
            <person name="Atabakhsh K."/>
            <person name="Weakley A."/>
            <person name="Yan J."/>
            <person name="Brumbaugh A.R."/>
            <person name="Higginbottom S."/>
            <person name="Dimas A."/>
            <person name="Shiver A.L."/>
            <person name="Deutschbauer A."/>
            <person name="Neff N."/>
            <person name="Sonnenburg J.L."/>
            <person name="Huang K.C."/>
            <person name="Fischbach M.A."/>
        </authorList>
    </citation>
    <scope>NUCLEOTIDE SEQUENCE</scope>
    <source>
        <strain evidence="2">JC50</strain>
    </source>
</reference>
<evidence type="ECO:0000313" key="3">
    <source>
        <dbReference type="Proteomes" id="UP001058267"/>
    </source>
</evidence>
<proteinExistence type="predicted"/>
<evidence type="ECO:0000313" key="2">
    <source>
        <dbReference type="EMBL" id="UWN64469.1"/>
    </source>
</evidence>
<gene>
    <name evidence="2" type="ORF">NQ519_12000</name>
</gene>
<keyword evidence="1" id="KW-1133">Transmembrane helix</keyword>
<dbReference type="Proteomes" id="UP001058267">
    <property type="component" value="Chromosome"/>
</dbReference>
<name>A0ABY5V5M0_9BACT</name>
<keyword evidence="1" id="KW-0812">Transmembrane</keyword>
<feature type="transmembrane region" description="Helical" evidence="1">
    <location>
        <begin position="45"/>
        <end position="68"/>
    </location>
</feature>
<organism evidence="2 3">
    <name type="scientific">Alistipes senegalensis JC50</name>
    <dbReference type="NCBI Taxonomy" id="1033732"/>
    <lineage>
        <taxon>Bacteria</taxon>
        <taxon>Pseudomonadati</taxon>
        <taxon>Bacteroidota</taxon>
        <taxon>Bacteroidia</taxon>
        <taxon>Bacteroidales</taxon>
        <taxon>Rikenellaceae</taxon>
        <taxon>Alistipes</taxon>
    </lineage>
</organism>
<keyword evidence="3" id="KW-1185">Reference proteome</keyword>